<feature type="compositionally biased region" description="Polar residues" evidence="1">
    <location>
        <begin position="269"/>
        <end position="284"/>
    </location>
</feature>
<dbReference type="Proteomes" id="UP001161017">
    <property type="component" value="Unassembled WGS sequence"/>
</dbReference>
<name>A0AA43QW76_9LECA</name>
<evidence type="ECO:0000313" key="2">
    <source>
        <dbReference type="EMBL" id="MDI1491420.1"/>
    </source>
</evidence>
<gene>
    <name evidence="2" type="ORF">OHK93_002629</name>
</gene>
<keyword evidence="3" id="KW-1185">Reference proteome</keyword>
<feature type="region of interest" description="Disordered" evidence="1">
    <location>
        <begin position="170"/>
        <end position="320"/>
    </location>
</feature>
<sequence length="383" mass="42116">MVQYIPPPEPRYILPPLLACLPTAFVSSRPPPALLPLLSPILRQRIHLLSSPSTTTPSSGSWLPLLCWEQALAQDLVDLVSESDAFELHPISGEIEIGSIEPLKYRRLDEETLQARIAASETGLTVLVLWCNDDLDAAGTKWCVTEVRPYDDRDGIDSGHWCSSIAEAEEQANQRAFDEAVREDDQGTAAAAQDNEPTPKNEDDDYWAQYDSMPAETPAENPVPPDRNADQHGRERSASEAEYFSRYSDVQPEMDNDDPSQDKEAIGHSTLNGNVVVPSNQTDSALPRQQMGDPLTTAQTTVRRSENELSHPTAESPPSGNEAVIRLEHMADAQSIADPAVKAHVGTSIKSLHRLCKGTGMTTPEFEELVQTELQTLSMLDED</sequence>
<protein>
    <submittedName>
        <fullName evidence="2">Uncharacterized protein</fullName>
    </submittedName>
</protein>
<evidence type="ECO:0000256" key="1">
    <source>
        <dbReference type="SAM" id="MobiDB-lite"/>
    </source>
</evidence>
<reference evidence="2" key="1">
    <citation type="journal article" date="2023" name="Genome Biol. Evol.">
        <title>First Whole Genome Sequence and Flow Cytometry Genome Size Data for the Lichen-Forming Fungus Ramalina farinacea (Ascomycota).</title>
        <authorList>
            <person name="Llewellyn T."/>
            <person name="Mian S."/>
            <person name="Hill R."/>
            <person name="Leitch I.J."/>
            <person name="Gaya E."/>
        </authorList>
    </citation>
    <scope>NUCLEOTIDE SEQUENCE</scope>
    <source>
        <strain evidence="2">LIQ254RAFAR</strain>
    </source>
</reference>
<dbReference type="AlphaFoldDB" id="A0AA43QW76"/>
<feature type="compositionally biased region" description="Basic and acidic residues" evidence="1">
    <location>
        <begin position="176"/>
        <end position="185"/>
    </location>
</feature>
<organism evidence="2 3">
    <name type="scientific">Ramalina farinacea</name>
    <dbReference type="NCBI Taxonomy" id="258253"/>
    <lineage>
        <taxon>Eukaryota</taxon>
        <taxon>Fungi</taxon>
        <taxon>Dikarya</taxon>
        <taxon>Ascomycota</taxon>
        <taxon>Pezizomycotina</taxon>
        <taxon>Lecanoromycetes</taxon>
        <taxon>OSLEUM clade</taxon>
        <taxon>Lecanoromycetidae</taxon>
        <taxon>Lecanorales</taxon>
        <taxon>Lecanorineae</taxon>
        <taxon>Ramalinaceae</taxon>
        <taxon>Ramalina</taxon>
    </lineage>
</organism>
<accession>A0AA43QW76</accession>
<comment type="caution">
    <text evidence="2">The sequence shown here is derived from an EMBL/GenBank/DDBJ whole genome shotgun (WGS) entry which is preliminary data.</text>
</comment>
<proteinExistence type="predicted"/>
<feature type="compositionally biased region" description="Basic and acidic residues" evidence="1">
    <location>
        <begin position="227"/>
        <end position="239"/>
    </location>
</feature>
<evidence type="ECO:0000313" key="3">
    <source>
        <dbReference type="Proteomes" id="UP001161017"/>
    </source>
</evidence>
<dbReference type="EMBL" id="JAPUFD010000014">
    <property type="protein sequence ID" value="MDI1491420.1"/>
    <property type="molecule type" value="Genomic_DNA"/>
</dbReference>